<protein>
    <submittedName>
        <fullName evidence="2">Uncharacterized protein</fullName>
    </submittedName>
</protein>
<dbReference type="Proteomes" id="UP000308196">
    <property type="component" value="Chromosome"/>
</dbReference>
<dbReference type="KEGG" id="stha:NCTC11429_04450"/>
<dbReference type="AlphaFoldDB" id="A0A4U9VWF1"/>
<gene>
    <name evidence="2" type="ORF">NCTC11429_04450</name>
</gene>
<feature type="chain" id="PRO_5020486456" evidence="1">
    <location>
        <begin position="21"/>
        <end position="174"/>
    </location>
</feature>
<evidence type="ECO:0000313" key="2">
    <source>
        <dbReference type="EMBL" id="VTR51886.1"/>
    </source>
</evidence>
<name>A0A4U9VWF1_9SPHI</name>
<dbReference type="EMBL" id="LR590484">
    <property type="protein sequence ID" value="VTR51886.1"/>
    <property type="molecule type" value="Genomic_DNA"/>
</dbReference>
<dbReference type="RefSeq" id="WP_028070346.1">
    <property type="nucleotide sequence ID" value="NZ_LR590484.1"/>
</dbReference>
<dbReference type="PROSITE" id="PS51257">
    <property type="entry name" value="PROKAR_LIPOPROTEIN"/>
    <property type="match status" value="1"/>
</dbReference>
<evidence type="ECO:0000313" key="3">
    <source>
        <dbReference type="Proteomes" id="UP000308196"/>
    </source>
</evidence>
<keyword evidence="1" id="KW-0732">Signal</keyword>
<proteinExistence type="predicted"/>
<feature type="signal peptide" evidence="1">
    <location>
        <begin position="1"/>
        <end position="20"/>
    </location>
</feature>
<sequence>MRASYFIALLTAFFSLFISCKDFEYSSAFDESYEAFQKYKKDNNNSYEYIVTSSSWTGSSSITAITVLNGQVAYRSYEAKAVLDDGQEKIFAKWHENTSELSTHAEGYEAVTLDRVYERAKSEWLKKRDGVKVYFEAENNGLISSAGYVPDNCQDDCFVGIHITDIRIPKSLNK</sequence>
<reference evidence="2 3" key="1">
    <citation type="submission" date="2019-05" db="EMBL/GenBank/DDBJ databases">
        <authorList>
            <consortium name="Pathogen Informatics"/>
        </authorList>
    </citation>
    <scope>NUCLEOTIDE SEQUENCE [LARGE SCALE GENOMIC DNA]</scope>
    <source>
        <strain evidence="2 3">NCTC11429</strain>
    </source>
</reference>
<evidence type="ECO:0000256" key="1">
    <source>
        <dbReference type="SAM" id="SignalP"/>
    </source>
</evidence>
<organism evidence="2 3">
    <name type="scientific">Sphingobacterium thalpophilum</name>
    <dbReference type="NCBI Taxonomy" id="259"/>
    <lineage>
        <taxon>Bacteria</taxon>
        <taxon>Pseudomonadati</taxon>
        <taxon>Bacteroidota</taxon>
        <taxon>Sphingobacteriia</taxon>
        <taxon>Sphingobacteriales</taxon>
        <taxon>Sphingobacteriaceae</taxon>
        <taxon>Sphingobacterium</taxon>
    </lineage>
</organism>
<dbReference type="GeneID" id="78465033"/>
<accession>A0A4U9VWF1</accession>
<dbReference type="STRING" id="1123265.GCA_000686625_03618"/>